<dbReference type="InterPro" id="IPR029044">
    <property type="entry name" value="Nucleotide-diphossugar_trans"/>
</dbReference>
<dbReference type="AlphaFoldDB" id="A0A4V1D2Z8"/>
<dbReference type="Pfam" id="PF00535">
    <property type="entry name" value="Glycos_transf_2"/>
    <property type="match status" value="1"/>
</dbReference>
<feature type="transmembrane region" description="Helical" evidence="1">
    <location>
        <begin position="251"/>
        <end position="269"/>
    </location>
</feature>
<evidence type="ECO:0000313" key="4">
    <source>
        <dbReference type="Proteomes" id="UP000297149"/>
    </source>
</evidence>
<reference evidence="4" key="1">
    <citation type="submission" date="2019-02" db="EMBL/GenBank/DDBJ databases">
        <title>Isolation and identification of novel species under the genus Muribaculum.</title>
        <authorList>
            <person name="Miyake S."/>
            <person name="Ding Y."/>
            <person name="Low A."/>
            <person name="Soh M."/>
            <person name="Seedorf H."/>
        </authorList>
    </citation>
    <scope>NUCLEOTIDE SEQUENCE [LARGE SCALE GENOMIC DNA]</scope>
    <source>
        <strain evidence="4">H5</strain>
    </source>
</reference>
<organism evidence="3 4">
    <name type="scientific">Duncaniella dubosii</name>
    <dbReference type="NCBI Taxonomy" id="2518971"/>
    <lineage>
        <taxon>Bacteria</taxon>
        <taxon>Pseudomonadati</taxon>
        <taxon>Bacteroidota</taxon>
        <taxon>Bacteroidia</taxon>
        <taxon>Bacteroidales</taxon>
        <taxon>Muribaculaceae</taxon>
        <taxon>Duncaniella</taxon>
    </lineage>
</organism>
<dbReference type="GO" id="GO:0016740">
    <property type="term" value="F:transferase activity"/>
    <property type="evidence" value="ECO:0007669"/>
    <property type="project" value="UniProtKB-KW"/>
</dbReference>
<dbReference type="Proteomes" id="UP000297149">
    <property type="component" value="Chromosome"/>
</dbReference>
<dbReference type="KEGG" id="ddb:E7747_02385"/>
<evidence type="ECO:0000256" key="1">
    <source>
        <dbReference type="SAM" id="Phobius"/>
    </source>
</evidence>
<dbReference type="RefSeq" id="WP_136413874.1">
    <property type="nucleotide sequence ID" value="NZ_CBFGAE010000025.1"/>
</dbReference>
<dbReference type="EMBL" id="CP039396">
    <property type="protein sequence ID" value="QCD41258.1"/>
    <property type="molecule type" value="Genomic_DNA"/>
</dbReference>
<gene>
    <name evidence="3" type="ORF">E7747_02385</name>
</gene>
<keyword evidence="3" id="KW-0808">Transferase</keyword>
<feature type="transmembrane region" description="Helical" evidence="1">
    <location>
        <begin position="301"/>
        <end position="325"/>
    </location>
</feature>
<sequence length="346" mass="38849">MDITKTVTDGHQAEVRPRFSVIVPVYNRIDEVRDLLDSLSRQSLKNFEVIIVEDGSTAPCLDAVREAEGIDVKYYFKENEGRSIARNYCLERAAGEYFIFFDSDCVIPPDYFSVLTRELDANPTDCFGGPDSAHESFTTTQKAINFAMTSFLTTGGIRGGKVSLEKFVPRTFNMGYSRRVYERVGGFREMFSEDIDMSTRIRNAGFSIALIRPAFVYHKRRVDFRKFLRQVYVFGMSRITLKLLYPGSLKAVHALPAIAVIIGVVLLLLSIFVSPWFLLPLAVYFLAIFVTALVSTRSVAIAAKAVPASVIQICGYGCGFIKAYFLKIILGKGRDVEEEILIRKGK</sequence>
<evidence type="ECO:0000313" key="3">
    <source>
        <dbReference type="EMBL" id="QCD41258.1"/>
    </source>
</evidence>
<keyword evidence="4" id="KW-1185">Reference proteome</keyword>
<feature type="domain" description="Glycosyltransferase 2-like" evidence="2">
    <location>
        <begin position="20"/>
        <end position="184"/>
    </location>
</feature>
<keyword evidence="1" id="KW-1133">Transmembrane helix</keyword>
<dbReference type="SUPFAM" id="SSF53448">
    <property type="entry name" value="Nucleotide-diphospho-sugar transferases"/>
    <property type="match status" value="1"/>
</dbReference>
<dbReference type="PANTHER" id="PTHR43685:SF2">
    <property type="entry name" value="GLYCOSYLTRANSFERASE 2-LIKE DOMAIN-CONTAINING PROTEIN"/>
    <property type="match status" value="1"/>
</dbReference>
<dbReference type="Gene3D" id="3.90.550.10">
    <property type="entry name" value="Spore Coat Polysaccharide Biosynthesis Protein SpsA, Chain A"/>
    <property type="match status" value="1"/>
</dbReference>
<accession>A0A4V1D2Z8</accession>
<dbReference type="InterPro" id="IPR050834">
    <property type="entry name" value="Glycosyltransf_2"/>
</dbReference>
<proteinExistence type="predicted"/>
<keyword evidence="1" id="KW-0812">Transmembrane</keyword>
<protein>
    <submittedName>
        <fullName evidence="3">Glycosyltransferase</fullName>
    </submittedName>
</protein>
<dbReference type="PANTHER" id="PTHR43685">
    <property type="entry name" value="GLYCOSYLTRANSFERASE"/>
    <property type="match status" value="1"/>
</dbReference>
<feature type="transmembrane region" description="Helical" evidence="1">
    <location>
        <begin position="276"/>
        <end position="295"/>
    </location>
</feature>
<evidence type="ECO:0000259" key="2">
    <source>
        <dbReference type="Pfam" id="PF00535"/>
    </source>
</evidence>
<keyword evidence="1" id="KW-0472">Membrane</keyword>
<dbReference type="InterPro" id="IPR001173">
    <property type="entry name" value="Glyco_trans_2-like"/>
</dbReference>
<name>A0A4V1D2Z8_9BACT</name>